<organism evidence="3 4">
    <name type="scientific">Kouleothrix aurantiaca</name>
    <dbReference type="NCBI Taxonomy" id="186479"/>
    <lineage>
        <taxon>Bacteria</taxon>
        <taxon>Bacillati</taxon>
        <taxon>Chloroflexota</taxon>
        <taxon>Chloroflexia</taxon>
        <taxon>Chloroflexales</taxon>
        <taxon>Roseiflexineae</taxon>
        <taxon>Roseiflexaceae</taxon>
        <taxon>Kouleothrix</taxon>
    </lineage>
</organism>
<keyword evidence="1" id="KW-0808">Transferase</keyword>
<keyword evidence="4" id="KW-1185">Reference proteome</keyword>
<gene>
    <name evidence="3" type="ORF">SE17_28940</name>
</gene>
<evidence type="ECO:0000313" key="3">
    <source>
        <dbReference type="EMBL" id="KPV50096.1"/>
    </source>
</evidence>
<comment type="caution">
    <text evidence="3">The sequence shown here is derived from an EMBL/GenBank/DDBJ whole genome shotgun (WGS) entry which is preliminary data.</text>
</comment>
<dbReference type="AlphaFoldDB" id="A0A0P9DJW5"/>
<evidence type="ECO:0000259" key="2">
    <source>
        <dbReference type="Pfam" id="PF13427"/>
    </source>
</evidence>
<feature type="non-terminal residue" evidence="3">
    <location>
        <position position="1"/>
    </location>
</feature>
<reference evidence="3 4" key="1">
    <citation type="submission" date="2015-09" db="EMBL/GenBank/DDBJ databases">
        <title>Draft genome sequence of Kouleothrix aurantiaca JCM 19913.</title>
        <authorList>
            <person name="Hemp J."/>
        </authorList>
    </citation>
    <scope>NUCLEOTIDE SEQUENCE [LARGE SCALE GENOMIC DNA]</scope>
    <source>
        <strain evidence="3 4">COM-B</strain>
    </source>
</reference>
<dbReference type="EMBL" id="LJCR01001582">
    <property type="protein sequence ID" value="KPV50096.1"/>
    <property type="molecule type" value="Genomic_DNA"/>
</dbReference>
<dbReference type="Proteomes" id="UP000050509">
    <property type="component" value="Unassembled WGS sequence"/>
</dbReference>
<sequence>GPGALREAIAALLAEWWEPMLAEPARLHQPDYQAYAILSMCRALHTLKHGTIASKPAAARWAQATFPAFTPAIAQALIWRAGAPLEQFAATEALIQRAVREAQKSRGPA</sequence>
<protein>
    <recommendedName>
        <fullName evidence="2">Adenylyltransferase AadA C-terminal domain-containing protein</fullName>
    </recommendedName>
</protein>
<dbReference type="InterPro" id="IPR025184">
    <property type="entry name" value="AadA_C"/>
</dbReference>
<dbReference type="Pfam" id="PF13427">
    <property type="entry name" value="AadA_C"/>
    <property type="match status" value="1"/>
</dbReference>
<name>A0A0P9DJW5_9CHLR</name>
<dbReference type="GO" id="GO:0016740">
    <property type="term" value="F:transferase activity"/>
    <property type="evidence" value="ECO:0007669"/>
    <property type="project" value="UniProtKB-KW"/>
</dbReference>
<feature type="domain" description="Adenylyltransferase AadA C-terminal" evidence="2">
    <location>
        <begin position="5"/>
        <end position="103"/>
    </location>
</feature>
<accession>A0A0P9DJW5</accession>
<evidence type="ECO:0000256" key="1">
    <source>
        <dbReference type="ARBA" id="ARBA00022679"/>
    </source>
</evidence>
<proteinExistence type="predicted"/>
<evidence type="ECO:0000313" key="4">
    <source>
        <dbReference type="Proteomes" id="UP000050509"/>
    </source>
</evidence>